<dbReference type="NCBIfam" id="TIGR02644">
    <property type="entry name" value="Y_phosphoryl"/>
    <property type="match status" value="1"/>
</dbReference>
<keyword evidence="4 8" id="KW-0328">Glycosyltransferase</keyword>
<dbReference type="GO" id="GO:0009032">
    <property type="term" value="F:thymidine phosphorylase activity"/>
    <property type="evidence" value="ECO:0007669"/>
    <property type="project" value="UniProtKB-EC"/>
</dbReference>
<dbReference type="SUPFAM" id="SSF54680">
    <property type="entry name" value="Pyrimidine nucleoside phosphorylase C-terminal domain"/>
    <property type="match status" value="1"/>
</dbReference>
<dbReference type="Pfam" id="PF07831">
    <property type="entry name" value="PYNP_C"/>
    <property type="match status" value="1"/>
</dbReference>
<evidence type="ECO:0000256" key="3">
    <source>
        <dbReference type="ARBA" id="ARBA00011892"/>
    </source>
</evidence>
<dbReference type="InterPro" id="IPR017872">
    <property type="entry name" value="Pyrmidine_PPase_CS"/>
</dbReference>
<evidence type="ECO:0000313" key="9">
    <source>
        <dbReference type="Proteomes" id="UP001589920"/>
    </source>
</evidence>
<dbReference type="Proteomes" id="UP001589920">
    <property type="component" value="Unassembled WGS sequence"/>
</dbReference>
<comment type="similarity">
    <text evidence="1">Belongs to the thymidine/pyrimidine-nucleoside phosphorylase family.</text>
</comment>
<dbReference type="SUPFAM" id="SSF52418">
    <property type="entry name" value="Nucleoside phosphorylase/phosphoribosyltransferase catalytic domain"/>
    <property type="match status" value="1"/>
</dbReference>
<organism evidence="8 9">
    <name type="scientific">Paracoccus panacisoli</name>
    <dbReference type="NCBI Taxonomy" id="1510163"/>
    <lineage>
        <taxon>Bacteria</taxon>
        <taxon>Pseudomonadati</taxon>
        <taxon>Pseudomonadota</taxon>
        <taxon>Alphaproteobacteria</taxon>
        <taxon>Rhodobacterales</taxon>
        <taxon>Paracoccaceae</taxon>
        <taxon>Paracoccus</taxon>
    </lineage>
</organism>
<dbReference type="Pfam" id="PF02885">
    <property type="entry name" value="Glycos_trans_3N"/>
    <property type="match status" value="1"/>
</dbReference>
<evidence type="ECO:0000256" key="6">
    <source>
        <dbReference type="ARBA" id="ARBA00048550"/>
    </source>
</evidence>
<comment type="caution">
    <text evidence="8">The sequence shown here is derived from an EMBL/GenBank/DDBJ whole genome shotgun (WGS) entry which is preliminary data.</text>
</comment>
<evidence type="ECO:0000256" key="5">
    <source>
        <dbReference type="ARBA" id="ARBA00022679"/>
    </source>
</evidence>
<evidence type="ECO:0000313" key="8">
    <source>
        <dbReference type="EMBL" id="MFC0813098.1"/>
    </source>
</evidence>
<dbReference type="PROSITE" id="PS00647">
    <property type="entry name" value="THYMID_PHOSPHORYLASE"/>
    <property type="match status" value="1"/>
</dbReference>
<evidence type="ECO:0000259" key="7">
    <source>
        <dbReference type="SMART" id="SM00941"/>
    </source>
</evidence>
<evidence type="ECO:0000256" key="2">
    <source>
        <dbReference type="ARBA" id="ARBA00011738"/>
    </source>
</evidence>
<name>A0ABV6T748_9RHOB</name>
<dbReference type="InterPro" id="IPR036320">
    <property type="entry name" value="Glycosyl_Trfase_fam3_N_dom_sf"/>
</dbReference>
<dbReference type="Gene3D" id="3.90.1170.30">
    <property type="entry name" value="Pyrimidine nucleoside phosphorylase-like, C-terminal domain"/>
    <property type="match status" value="1"/>
</dbReference>
<dbReference type="InterPro" id="IPR018090">
    <property type="entry name" value="Pyrmidine_PPas_bac/euk"/>
</dbReference>
<dbReference type="InterPro" id="IPR035902">
    <property type="entry name" value="Nuc_phospho_transferase"/>
</dbReference>
<dbReference type="PIRSF" id="PIRSF000478">
    <property type="entry name" value="TP_PyNP"/>
    <property type="match status" value="1"/>
</dbReference>
<dbReference type="PANTHER" id="PTHR10515:SF0">
    <property type="entry name" value="THYMIDINE PHOSPHORYLASE"/>
    <property type="match status" value="1"/>
</dbReference>
<sequence length="427" mass="43080">MFDPRPIIAAVRDGRGLDAAGAARIARGLADCSVSDAQAGAFAMAVLTRGLGPEGRAALTRAMRDSGRVLAWDLPGPAVDKHSTGGIGDVTSLIVAPLVAACGAYVPMVSGRGLGHTGGTLDKLEAIPGFRTDLDEAAFRRIVADVGCAIVAASADLAPADRRLYAIRDEAAAVETIDLITPSILSKKLAAGLDGLVLDVKSGSGAFLTDPAAARDLARALVDTSTAAGCPTVALITDMDQPLARAAGNAVEVAAALTVLRGEPGEEPLRDLSLALAAECLRVGGIPDAEARVAQALASGEAAERFARMVAAQGGPADIFAAPLPTAPVIRDIPTPCDAGTHVARIDATALGHAVLALGGGRIRAGAPIDPAVGLTDLARLGEPAPRLGRVHTATEAAARATIAAVQTAYTLGPPTDPGPLIRERLT</sequence>
<feature type="domain" description="Pyrimidine nucleoside phosphorylase C-terminal" evidence="7">
    <location>
        <begin position="342"/>
        <end position="413"/>
    </location>
</feature>
<gene>
    <name evidence="8" type="ORF">ACFHYO_13390</name>
</gene>
<dbReference type="RefSeq" id="WP_394321023.1">
    <property type="nucleotide sequence ID" value="NZ_JBHMQU010000071.1"/>
</dbReference>
<dbReference type="Pfam" id="PF00591">
    <property type="entry name" value="Glycos_transf_3"/>
    <property type="match status" value="1"/>
</dbReference>
<comment type="catalytic activity">
    <reaction evidence="6">
        <text>thymidine + phosphate = 2-deoxy-alpha-D-ribose 1-phosphate + thymine</text>
        <dbReference type="Rhea" id="RHEA:16037"/>
        <dbReference type="ChEBI" id="CHEBI:17748"/>
        <dbReference type="ChEBI" id="CHEBI:17821"/>
        <dbReference type="ChEBI" id="CHEBI:43474"/>
        <dbReference type="ChEBI" id="CHEBI:57259"/>
        <dbReference type="EC" id="2.4.2.4"/>
    </reaction>
</comment>
<dbReference type="InterPro" id="IPR013102">
    <property type="entry name" value="PYNP_C"/>
</dbReference>
<dbReference type="NCBIfam" id="NF004490">
    <property type="entry name" value="PRK05820.1"/>
    <property type="match status" value="1"/>
</dbReference>
<evidence type="ECO:0000256" key="1">
    <source>
        <dbReference type="ARBA" id="ARBA00006915"/>
    </source>
</evidence>
<dbReference type="SUPFAM" id="SSF47648">
    <property type="entry name" value="Nucleoside phosphorylase/phosphoribosyltransferase N-terminal domain"/>
    <property type="match status" value="1"/>
</dbReference>
<dbReference type="InterPro" id="IPR017459">
    <property type="entry name" value="Glycosyl_Trfase_fam3_N_dom"/>
</dbReference>
<dbReference type="InterPro" id="IPR000312">
    <property type="entry name" value="Glycosyl_Trfase_fam3"/>
</dbReference>
<dbReference type="Gene3D" id="1.20.970.10">
    <property type="entry name" value="Transferase, Pyrimidine Nucleoside Phosphorylase, Chain C"/>
    <property type="match status" value="1"/>
</dbReference>
<keyword evidence="9" id="KW-1185">Reference proteome</keyword>
<dbReference type="EMBL" id="JBHMQU010000071">
    <property type="protein sequence ID" value="MFC0813098.1"/>
    <property type="molecule type" value="Genomic_DNA"/>
</dbReference>
<dbReference type="PANTHER" id="PTHR10515">
    <property type="entry name" value="THYMIDINE PHOSPHORYLASE"/>
    <property type="match status" value="1"/>
</dbReference>
<keyword evidence="5 8" id="KW-0808">Transferase</keyword>
<reference evidence="8 9" key="1">
    <citation type="submission" date="2024-09" db="EMBL/GenBank/DDBJ databases">
        <authorList>
            <person name="Sun Q."/>
            <person name="Mori K."/>
        </authorList>
    </citation>
    <scope>NUCLEOTIDE SEQUENCE [LARGE SCALE GENOMIC DNA]</scope>
    <source>
        <strain evidence="8 9">KCTC 42086</strain>
    </source>
</reference>
<comment type="subunit">
    <text evidence="2">Homodimer.</text>
</comment>
<dbReference type="SMART" id="SM00941">
    <property type="entry name" value="PYNP_C"/>
    <property type="match status" value="1"/>
</dbReference>
<proteinExistence type="inferred from homology"/>
<dbReference type="InterPro" id="IPR036566">
    <property type="entry name" value="PYNP-like_C_sf"/>
</dbReference>
<dbReference type="InterPro" id="IPR000053">
    <property type="entry name" value="Thymidine/pyrmidine_PPase"/>
</dbReference>
<dbReference type="Gene3D" id="3.40.1030.10">
    <property type="entry name" value="Nucleoside phosphorylase/phosphoribosyltransferase catalytic domain"/>
    <property type="match status" value="1"/>
</dbReference>
<accession>A0ABV6T748</accession>
<dbReference type="EC" id="2.4.2.4" evidence="3"/>
<evidence type="ECO:0000256" key="4">
    <source>
        <dbReference type="ARBA" id="ARBA00022676"/>
    </source>
</evidence>
<protein>
    <recommendedName>
        <fullName evidence="3">thymidine phosphorylase</fullName>
        <ecNumber evidence="3">2.4.2.4</ecNumber>
    </recommendedName>
</protein>